<feature type="transmembrane region" description="Helical" evidence="1">
    <location>
        <begin position="154"/>
        <end position="171"/>
    </location>
</feature>
<dbReference type="GO" id="GO:0016020">
    <property type="term" value="C:membrane"/>
    <property type="evidence" value="ECO:0007669"/>
    <property type="project" value="TreeGrafter"/>
</dbReference>
<gene>
    <name evidence="2" type="ORF">F503_05329</name>
</gene>
<reference evidence="2 3" key="1">
    <citation type="journal article" date="2013" name="BMC Genomics">
        <title>The genome and transcriptome of the pine saprophyte Ophiostoma piceae, and a comparison with the bark beetle-associated pine pathogen Grosmannia clavigera.</title>
        <authorList>
            <person name="Haridas S."/>
            <person name="Wang Y."/>
            <person name="Lim L."/>
            <person name="Massoumi Alamouti S."/>
            <person name="Jackman S."/>
            <person name="Docking R."/>
            <person name="Robertson G."/>
            <person name="Birol I."/>
            <person name="Bohlmann J."/>
            <person name="Breuil C."/>
        </authorList>
    </citation>
    <scope>NUCLEOTIDE SEQUENCE [LARGE SCALE GENOMIC DNA]</scope>
    <source>
        <strain evidence="2 3">UAMH 11346</strain>
    </source>
</reference>
<dbReference type="eggNOG" id="ENOG502RZDB">
    <property type="taxonomic scope" value="Eukaryota"/>
</dbReference>
<feature type="transmembrane region" description="Helical" evidence="1">
    <location>
        <begin position="218"/>
        <end position="242"/>
    </location>
</feature>
<dbReference type="AlphaFoldDB" id="S3C9T0"/>
<evidence type="ECO:0000313" key="2">
    <source>
        <dbReference type="EMBL" id="EPE10234.1"/>
    </source>
</evidence>
<dbReference type="OrthoDB" id="419711at2759"/>
<evidence type="ECO:0000313" key="3">
    <source>
        <dbReference type="Proteomes" id="UP000016923"/>
    </source>
</evidence>
<protein>
    <recommendedName>
        <fullName evidence="4">FAR-17a/AIG1-like protein</fullName>
    </recommendedName>
</protein>
<accession>S3C9T0</accession>
<evidence type="ECO:0000256" key="1">
    <source>
        <dbReference type="SAM" id="Phobius"/>
    </source>
</evidence>
<keyword evidence="1" id="KW-1133">Transmembrane helix</keyword>
<feature type="transmembrane region" description="Helical" evidence="1">
    <location>
        <begin position="114"/>
        <end position="134"/>
    </location>
</feature>
<feature type="transmembrane region" description="Helical" evidence="1">
    <location>
        <begin position="79"/>
        <end position="102"/>
    </location>
</feature>
<dbReference type="PANTHER" id="PTHR12242">
    <property type="entry name" value="OS02G0130600 PROTEIN-RELATED"/>
    <property type="match status" value="1"/>
</dbReference>
<evidence type="ECO:0008006" key="4">
    <source>
        <dbReference type="Google" id="ProtNLM"/>
    </source>
</evidence>
<dbReference type="STRING" id="1262450.S3C9T0"/>
<keyword evidence="3" id="KW-1185">Reference proteome</keyword>
<keyword evidence="1" id="KW-0812">Transmembrane</keyword>
<dbReference type="VEuPathDB" id="FungiDB:F503_05329"/>
<dbReference type="Proteomes" id="UP000016923">
    <property type="component" value="Unassembled WGS sequence"/>
</dbReference>
<name>S3C9T0_OPHP1</name>
<feature type="transmembrane region" description="Helical" evidence="1">
    <location>
        <begin position="178"/>
        <end position="198"/>
    </location>
</feature>
<sequence>MPRNTFTFGRDLWDPSHRFETSWLLPPVVLGGLRALFSLYIFVQLVFVLVWECRHSELGGCAVARAEFSFFTVLTDWGIAFYFAASAIHTLSYALGNGSALLDRFPRPLQALHSFFYSTITVYPFIVTAVYWGNIYSGPWFPLTFDAWRNVSQHAMNSGFALFEIIFARTAPQPWVHTAWLIVVLALYLGLAYVTKATKGFYVYSFLDPSQSSSPGLVAAYVFGIAVGCVVIFAVVQGLIWVRRWLTETKLGMPGKFAHSDRQIVDFNHAHASKV</sequence>
<dbReference type="OMA" id="QHAMNSG"/>
<dbReference type="HOGENOM" id="CLU_062880_0_0_1"/>
<proteinExistence type="predicted"/>
<dbReference type="EMBL" id="KE148146">
    <property type="protein sequence ID" value="EPE10234.1"/>
    <property type="molecule type" value="Genomic_DNA"/>
</dbReference>
<feature type="transmembrane region" description="Helical" evidence="1">
    <location>
        <begin position="28"/>
        <end position="51"/>
    </location>
</feature>
<organism evidence="2 3">
    <name type="scientific">Ophiostoma piceae (strain UAMH 11346)</name>
    <name type="common">Sap stain fungus</name>
    <dbReference type="NCBI Taxonomy" id="1262450"/>
    <lineage>
        <taxon>Eukaryota</taxon>
        <taxon>Fungi</taxon>
        <taxon>Dikarya</taxon>
        <taxon>Ascomycota</taxon>
        <taxon>Pezizomycotina</taxon>
        <taxon>Sordariomycetes</taxon>
        <taxon>Sordariomycetidae</taxon>
        <taxon>Ophiostomatales</taxon>
        <taxon>Ophiostomataceae</taxon>
        <taxon>Ophiostoma</taxon>
    </lineage>
</organism>
<keyword evidence="1" id="KW-0472">Membrane</keyword>
<dbReference type="PANTHER" id="PTHR12242:SF1">
    <property type="entry name" value="MYND-TYPE DOMAIN-CONTAINING PROTEIN"/>
    <property type="match status" value="1"/>
</dbReference>